<keyword evidence="1" id="KW-0472">Membrane</keyword>
<evidence type="ECO:0000313" key="2">
    <source>
        <dbReference type="EMBL" id="UQT61048.1"/>
    </source>
</evidence>
<feature type="transmembrane region" description="Helical" evidence="1">
    <location>
        <begin position="65"/>
        <end position="84"/>
    </location>
</feature>
<dbReference type="EMBL" id="CP097289">
    <property type="protein sequence ID" value="UQT61048.1"/>
    <property type="molecule type" value="Genomic_DNA"/>
</dbReference>
<name>A0ABY4Q7Q6_9ACTN</name>
<keyword evidence="3" id="KW-1185">Reference proteome</keyword>
<sequence>MQLTRSTDPKSRRARRIPLPRSRAVWAAVLGWSALNALVLAAAGDRLPFNWPSSTGRTTTDHLLEANIGLVEVLLLMALVRLLTRHRRRPDIAARAPERTQALRETLLLLAYGAAGLALGHILARSLGWHPFGFHLAGTLYGTHEQVTAAEAVTWALYNVVVYALLPLLYFRRYTAERLCLRSCDRAADAVLITTVLLVESAVQFLVLKPEILDLGGRQLLLGVPLTFTLYLVGAVLPAMIFIYAILLPRILRLTGSTPATVILCGLAYAVFHLWDAWTRFGSPGDAVLSAAFLLLTYFAPGMMKAVLTLRTGNAWVHVWAYHALAPHTLADARHVVHIFRV</sequence>
<evidence type="ECO:0000256" key="1">
    <source>
        <dbReference type="SAM" id="Phobius"/>
    </source>
</evidence>
<reference evidence="2 3" key="1">
    <citation type="submission" date="2022-05" db="EMBL/GenBank/DDBJ databases">
        <authorList>
            <person name="Zhou X."/>
            <person name="Li K."/>
            <person name="Man Y."/>
        </authorList>
    </citation>
    <scope>NUCLEOTIDE SEQUENCE [LARGE SCALE GENOMIC DNA]</scope>
    <source>
        <strain evidence="2 3">MS405</strain>
    </source>
</reference>
<proteinExistence type="predicted"/>
<organism evidence="2 3">
    <name type="scientific">Streptomyces durmitorensis</name>
    <dbReference type="NCBI Taxonomy" id="319947"/>
    <lineage>
        <taxon>Bacteria</taxon>
        <taxon>Bacillati</taxon>
        <taxon>Actinomycetota</taxon>
        <taxon>Actinomycetes</taxon>
        <taxon>Kitasatosporales</taxon>
        <taxon>Streptomycetaceae</taxon>
        <taxon>Streptomyces</taxon>
    </lineage>
</organism>
<feature type="transmembrane region" description="Helical" evidence="1">
    <location>
        <begin position="254"/>
        <end position="275"/>
    </location>
</feature>
<feature type="transmembrane region" description="Helical" evidence="1">
    <location>
        <begin position="105"/>
        <end position="124"/>
    </location>
</feature>
<gene>
    <name evidence="2" type="ORF">M4V62_41585</name>
</gene>
<dbReference type="Proteomes" id="UP000829992">
    <property type="component" value="Chromosome"/>
</dbReference>
<feature type="transmembrane region" description="Helical" evidence="1">
    <location>
        <begin position="228"/>
        <end position="247"/>
    </location>
</feature>
<dbReference type="RefSeq" id="WP_249592380.1">
    <property type="nucleotide sequence ID" value="NZ_BAAAQL010000018.1"/>
</dbReference>
<protein>
    <submittedName>
        <fullName evidence="2">Uncharacterized protein</fullName>
    </submittedName>
</protein>
<feature type="transmembrane region" description="Helical" evidence="1">
    <location>
        <begin position="190"/>
        <end position="208"/>
    </location>
</feature>
<keyword evidence="1" id="KW-0812">Transmembrane</keyword>
<evidence type="ECO:0000313" key="3">
    <source>
        <dbReference type="Proteomes" id="UP000829992"/>
    </source>
</evidence>
<accession>A0ABY4Q7Q6</accession>
<feature type="transmembrane region" description="Helical" evidence="1">
    <location>
        <begin position="287"/>
        <end position="308"/>
    </location>
</feature>
<keyword evidence="1" id="KW-1133">Transmembrane helix</keyword>
<feature type="transmembrane region" description="Helical" evidence="1">
    <location>
        <begin position="152"/>
        <end position="170"/>
    </location>
</feature>